<comment type="caution">
    <text evidence="2">The sequence shown here is derived from an EMBL/GenBank/DDBJ whole genome shotgun (WGS) entry which is preliminary data.</text>
</comment>
<dbReference type="InterPro" id="IPR029045">
    <property type="entry name" value="ClpP/crotonase-like_dom_sf"/>
</dbReference>
<dbReference type="GO" id="GO:0004252">
    <property type="term" value="F:serine-type endopeptidase activity"/>
    <property type="evidence" value="ECO:0007669"/>
    <property type="project" value="TreeGrafter"/>
</dbReference>
<feature type="region of interest" description="Disordered" evidence="1">
    <location>
        <begin position="49"/>
        <end position="91"/>
    </location>
</feature>
<dbReference type="Gene3D" id="3.90.226.10">
    <property type="entry name" value="2-enoyl-CoA Hydratase, Chain A, domain 1"/>
    <property type="match status" value="1"/>
</dbReference>
<sequence length="450" mass="50771">MTPPESLNFHEPGHYVHLGPFDMKTTTNRALAMTASAFILTGSILSADQSQTNTPVNLPAETKNLEKAETEKPAPKKKPSKEEIAKARMEKEKSRLALENALAAEESKMELNELRQQVSRLKLEKELLAETLAVAELKQKKEMADDAAQFREETAELTREMNVAKMQAEKMTAQLKATQAEFGLEMSALEREIKTIEAKYRRDNYTQSEPVYLEEPFLDDGTLVISDRRIDLNGPIFSGTADHVSERINYFNNKDTEYPIFIVIDNSPGGSVMSGMSIMKAMHGSEAPVYVVVKTFAASMAASLTTLAERSFAFPNAVILHHQILSGNHGNLTETREHTRMMEEWWRRLANPIAKKMGISREEFIKKMYQETVTGDWTEFADQAKKLKWVDHVVSNIRETSLVKNPDAKRSSTASPNASVTSTPENIIPRLNPMDVLYMYNPDGYYQQQK</sequence>
<dbReference type="GO" id="GO:0009368">
    <property type="term" value="C:endopeptidase Clp complex"/>
    <property type="evidence" value="ECO:0007669"/>
    <property type="project" value="TreeGrafter"/>
</dbReference>
<dbReference type="GO" id="GO:0006515">
    <property type="term" value="P:protein quality control for misfolded or incompletely synthesized proteins"/>
    <property type="evidence" value="ECO:0007669"/>
    <property type="project" value="TreeGrafter"/>
</dbReference>
<organism evidence="2 3">
    <name type="scientific">Roseibacillus persicicus</name>
    <dbReference type="NCBI Taxonomy" id="454148"/>
    <lineage>
        <taxon>Bacteria</taxon>
        <taxon>Pseudomonadati</taxon>
        <taxon>Verrucomicrobiota</taxon>
        <taxon>Verrucomicrobiia</taxon>
        <taxon>Verrucomicrobiales</taxon>
        <taxon>Verrucomicrobiaceae</taxon>
        <taxon>Roseibacillus</taxon>
    </lineage>
</organism>
<name>A0A918TXB4_9BACT</name>
<dbReference type="PANTHER" id="PTHR10381:SF11">
    <property type="entry name" value="ATP-DEPENDENT CLP PROTEASE PROTEOLYTIC SUBUNIT, MITOCHONDRIAL"/>
    <property type="match status" value="1"/>
</dbReference>
<evidence type="ECO:0000256" key="1">
    <source>
        <dbReference type="SAM" id="MobiDB-lite"/>
    </source>
</evidence>
<dbReference type="EMBL" id="BMXI01000018">
    <property type="protein sequence ID" value="GHC64594.1"/>
    <property type="molecule type" value="Genomic_DNA"/>
</dbReference>
<dbReference type="Pfam" id="PF00574">
    <property type="entry name" value="CLP_protease"/>
    <property type="match status" value="1"/>
</dbReference>
<dbReference type="GO" id="GO:0004176">
    <property type="term" value="F:ATP-dependent peptidase activity"/>
    <property type="evidence" value="ECO:0007669"/>
    <property type="project" value="TreeGrafter"/>
</dbReference>
<dbReference type="Proteomes" id="UP000644507">
    <property type="component" value="Unassembled WGS sequence"/>
</dbReference>
<dbReference type="GO" id="GO:0051117">
    <property type="term" value="F:ATPase binding"/>
    <property type="evidence" value="ECO:0007669"/>
    <property type="project" value="TreeGrafter"/>
</dbReference>
<feature type="compositionally biased region" description="Polar residues" evidence="1">
    <location>
        <begin position="411"/>
        <end position="425"/>
    </location>
</feature>
<dbReference type="PANTHER" id="PTHR10381">
    <property type="entry name" value="ATP-DEPENDENT CLP PROTEASE PROTEOLYTIC SUBUNIT"/>
    <property type="match status" value="1"/>
</dbReference>
<dbReference type="SUPFAM" id="SSF52096">
    <property type="entry name" value="ClpP/crotonase"/>
    <property type="match status" value="1"/>
</dbReference>
<evidence type="ECO:0008006" key="4">
    <source>
        <dbReference type="Google" id="ProtNLM"/>
    </source>
</evidence>
<feature type="region of interest" description="Disordered" evidence="1">
    <location>
        <begin position="404"/>
        <end position="426"/>
    </location>
</feature>
<dbReference type="InterPro" id="IPR023562">
    <property type="entry name" value="ClpP/TepA"/>
</dbReference>
<gene>
    <name evidence="2" type="ORF">GCM10007100_35260</name>
</gene>
<dbReference type="RefSeq" id="WP_377047633.1">
    <property type="nucleotide sequence ID" value="NZ_JBHLZH010000084.1"/>
</dbReference>
<accession>A0A918TXB4</accession>
<evidence type="ECO:0000313" key="3">
    <source>
        <dbReference type="Proteomes" id="UP000644507"/>
    </source>
</evidence>
<reference evidence="2" key="1">
    <citation type="journal article" date="2014" name="Int. J. Syst. Evol. Microbiol.">
        <title>Complete genome sequence of Corynebacterium casei LMG S-19264T (=DSM 44701T), isolated from a smear-ripened cheese.</title>
        <authorList>
            <consortium name="US DOE Joint Genome Institute (JGI-PGF)"/>
            <person name="Walter F."/>
            <person name="Albersmeier A."/>
            <person name="Kalinowski J."/>
            <person name="Ruckert C."/>
        </authorList>
    </citation>
    <scope>NUCLEOTIDE SEQUENCE</scope>
    <source>
        <strain evidence="2">KCTC 12988</strain>
    </source>
</reference>
<feature type="compositionally biased region" description="Basic and acidic residues" evidence="1">
    <location>
        <begin position="63"/>
        <end position="91"/>
    </location>
</feature>
<reference evidence="2" key="2">
    <citation type="submission" date="2020-09" db="EMBL/GenBank/DDBJ databases">
        <authorList>
            <person name="Sun Q."/>
            <person name="Kim S."/>
        </authorList>
    </citation>
    <scope>NUCLEOTIDE SEQUENCE</scope>
    <source>
        <strain evidence="2">KCTC 12988</strain>
    </source>
</reference>
<dbReference type="AlphaFoldDB" id="A0A918TXB4"/>
<evidence type="ECO:0000313" key="2">
    <source>
        <dbReference type="EMBL" id="GHC64594.1"/>
    </source>
</evidence>
<protein>
    <recommendedName>
        <fullName evidence="4">Peptidase S14</fullName>
    </recommendedName>
</protein>
<proteinExistence type="predicted"/>
<keyword evidence="3" id="KW-1185">Reference proteome</keyword>